<protein>
    <submittedName>
        <fullName evidence="1">Uncharacterized protein</fullName>
    </submittedName>
</protein>
<dbReference type="EMBL" id="MK072383">
    <property type="protein sequence ID" value="AYV82578.1"/>
    <property type="molecule type" value="Genomic_DNA"/>
</dbReference>
<evidence type="ECO:0000313" key="1">
    <source>
        <dbReference type="EMBL" id="AYV82578.1"/>
    </source>
</evidence>
<organism evidence="1">
    <name type="scientific">Hyperionvirus sp</name>
    <dbReference type="NCBI Taxonomy" id="2487770"/>
    <lineage>
        <taxon>Viruses</taxon>
        <taxon>Varidnaviria</taxon>
        <taxon>Bamfordvirae</taxon>
        <taxon>Nucleocytoviricota</taxon>
        <taxon>Megaviricetes</taxon>
        <taxon>Imitervirales</taxon>
        <taxon>Mimiviridae</taxon>
        <taxon>Klosneuvirinae</taxon>
    </lineage>
</organism>
<proteinExistence type="predicted"/>
<accession>A0A3G5A5X2</accession>
<reference evidence="1" key="1">
    <citation type="submission" date="2018-10" db="EMBL/GenBank/DDBJ databases">
        <title>Hidden diversity of soil giant viruses.</title>
        <authorList>
            <person name="Schulz F."/>
            <person name="Alteio L."/>
            <person name="Goudeau D."/>
            <person name="Ryan E.M."/>
            <person name="Malmstrom R.R."/>
            <person name="Blanchard J."/>
            <person name="Woyke T."/>
        </authorList>
    </citation>
    <scope>NUCLEOTIDE SEQUENCE</scope>
    <source>
        <strain evidence="1">HYV1</strain>
    </source>
</reference>
<gene>
    <name evidence="1" type="ORF">Hyperionvirus1_157</name>
</gene>
<name>A0A3G5A5X2_9VIRU</name>
<sequence length="230" mass="26715">MEGSKKDAGQILRQLTLVKCENYLIENLIPFKKNIDVQICRFHFLIPGSVIIIKSVSDHQSFAKRLLRVYETIPDSWDIYVLDELNEKNESPLKCDEVSDRYHFIHDVKEIKYDDGKRNYVCVDRGVLRTFGSEKNKMHGKQVAIFKNISTSADCYNRAIRMMNAKELELFKEFKINVGEPVIDDNTVLIVGRKYPKSHRVDLNNAFTNFDIVIQYYPLVGRAGFISKRS</sequence>